<reference evidence="1" key="1">
    <citation type="submission" date="2023-10" db="EMBL/GenBank/DDBJ databases">
        <title>Characterization and genome sequence of Mycobacterium intracellulare ABSURDO, a novel pathogenic isolate with three colony morphotypes that vary in growth and acid-fastness.</title>
        <authorList>
            <person name="Jude B.A."/>
            <person name="Robinson R.T."/>
        </authorList>
    </citation>
    <scope>NUCLEOTIDE SEQUENCE</scope>
    <source>
        <strain evidence="1">ABSURDO Component B</strain>
    </source>
</reference>
<protein>
    <submittedName>
        <fullName evidence="1">Uncharacterized protein</fullName>
    </submittedName>
</protein>
<accession>A0AAE4RAP6</accession>
<dbReference type="RefSeq" id="WP_317727087.1">
    <property type="nucleotide sequence ID" value="NZ_JAWLLC010000002.1"/>
</dbReference>
<evidence type="ECO:0000313" key="1">
    <source>
        <dbReference type="EMBL" id="MDV7010778.1"/>
    </source>
</evidence>
<organism evidence="1 2">
    <name type="scientific">Mycobacterium intracellulare</name>
    <dbReference type="NCBI Taxonomy" id="1767"/>
    <lineage>
        <taxon>Bacteria</taxon>
        <taxon>Bacillati</taxon>
        <taxon>Actinomycetota</taxon>
        <taxon>Actinomycetes</taxon>
        <taxon>Mycobacteriales</taxon>
        <taxon>Mycobacteriaceae</taxon>
        <taxon>Mycobacterium</taxon>
        <taxon>Mycobacterium avium complex (MAC)</taxon>
    </lineage>
</organism>
<dbReference type="EMBL" id="JAWLLD010000001">
    <property type="protein sequence ID" value="MDV7010778.1"/>
    <property type="molecule type" value="Genomic_DNA"/>
</dbReference>
<comment type="caution">
    <text evidence="1">The sequence shown here is derived from an EMBL/GenBank/DDBJ whole genome shotgun (WGS) entry which is preliminary data.</text>
</comment>
<dbReference type="AlphaFoldDB" id="A0AAE4RAP6"/>
<sequence length="109" mass="12443">MKFRPFFVDSVLDLVFKEREAQHAQWGEQNHPDGTGTESLKYLAGVAKRDCQRAALDGRLTYRHILDEEVAEAFAETDPIKLKTELIQVAAVAVAWVEKLIREEERSSK</sequence>
<name>A0AAE4RAP6_MYCIT</name>
<proteinExistence type="predicted"/>
<evidence type="ECO:0000313" key="2">
    <source>
        <dbReference type="Proteomes" id="UP001187143"/>
    </source>
</evidence>
<dbReference type="Proteomes" id="UP001187143">
    <property type="component" value="Unassembled WGS sequence"/>
</dbReference>
<gene>
    <name evidence="1" type="ORF">R4F53_00455</name>
</gene>